<reference evidence="1" key="1">
    <citation type="submission" date="2021-02" db="EMBL/GenBank/DDBJ databases">
        <authorList>
            <consortium name="DOE Joint Genome Institute"/>
            <person name="Ahrendt S."/>
            <person name="Looney B.P."/>
            <person name="Miyauchi S."/>
            <person name="Morin E."/>
            <person name="Drula E."/>
            <person name="Courty P.E."/>
            <person name="Chicoki N."/>
            <person name="Fauchery L."/>
            <person name="Kohler A."/>
            <person name="Kuo A."/>
            <person name="Labutti K."/>
            <person name="Pangilinan J."/>
            <person name="Lipzen A."/>
            <person name="Riley R."/>
            <person name="Andreopoulos W."/>
            <person name="He G."/>
            <person name="Johnson J."/>
            <person name="Barry K.W."/>
            <person name="Grigoriev I.V."/>
            <person name="Nagy L."/>
            <person name="Hibbett D."/>
            <person name="Henrissat B."/>
            <person name="Matheny P.B."/>
            <person name="Labbe J."/>
            <person name="Martin F."/>
        </authorList>
    </citation>
    <scope>NUCLEOTIDE SEQUENCE</scope>
    <source>
        <strain evidence="1">FP105234-sp</strain>
    </source>
</reference>
<dbReference type="EMBL" id="MU275967">
    <property type="protein sequence ID" value="KAI0044927.1"/>
    <property type="molecule type" value="Genomic_DNA"/>
</dbReference>
<evidence type="ECO:0000313" key="1">
    <source>
        <dbReference type="EMBL" id="KAI0044927.1"/>
    </source>
</evidence>
<name>A0ACB8RM09_9AGAM</name>
<proteinExistence type="predicted"/>
<keyword evidence="2" id="KW-1185">Reference proteome</keyword>
<organism evidence="1 2">
    <name type="scientific">Auriscalpium vulgare</name>
    <dbReference type="NCBI Taxonomy" id="40419"/>
    <lineage>
        <taxon>Eukaryota</taxon>
        <taxon>Fungi</taxon>
        <taxon>Dikarya</taxon>
        <taxon>Basidiomycota</taxon>
        <taxon>Agaricomycotina</taxon>
        <taxon>Agaricomycetes</taxon>
        <taxon>Russulales</taxon>
        <taxon>Auriscalpiaceae</taxon>
        <taxon>Auriscalpium</taxon>
    </lineage>
</organism>
<protein>
    <submittedName>
        <fullName evidence="1">Uncharacterized protein</fullName>
    </submittedName>
</protein>
<dbReference type="Proteomes" id="UP000814033">
    <property type="component" value="Unassembled WGS sequence"/>
</dbReference>
<accession>A0ACB8RM09</accession>
<gene>
    <name evidence="1" type="ORF">FA95DRAFT_207743</name>
</gene>
<sequence length="133" mass="14469">MRGGSASSKLPRRPKNQPTTIYTEEYEAQHEVKHEAPWSAPSTPKHSSHAASSSAPSRRPRSMISSSSQGVEDSTEPPIPVFRLTQSSRNHQLQAAVPWLRSCTSGRQPTKPSCRATTLSNTASAKRLTSSES</sequence>
<reference evidence="1" key="2">
    <citation type="journal article" date="2022" name="New Phytol.">
        <title>Evolutionary transition to the ectomycorrhizal habit in the genomes of a hyperdiverse lineage of mushroom-forming fungi.</title>
        <authorList>
            <person name="Looney B."/>
            <person name="Miyauchi S."/>
            <person name="Morin E."/>
            <person name="Drula E."/>
            <person name="Courty P.E."/>
            <person name="Kohler A."/>
            <person name="Kuo A."/>
            <person name="LaButti K."/>
            <person name="Pangilinan J."/>
            <person name="Lipzen A."/>
            <person name="Riley R."/>
            <person name="Andreopoulos W."/>
            <person name="He G."/>
            <person name="Johnson J."/>
            <person name="Nolan M."/>
            <person name="Tritt A."/>
            <person name="Barry K.W."/>
            <person name="Grigoriev I.V."/>
            <person name="Nagy L.G."/>
            <person name="Hibbett D."/>
            <person name="Henrissat B."/>
            <person name="Matheny P.B."/>
            <person name="Labbe J."/>
            <person name="Martin F.M."/>
        </authorList>
    </citation>
    <scope>NUCLEOTIDE SEQUENCE</scope>
    <source>
        <strain evidence="1">FP105234-sp</strain>
    </source>
</reference>
<evidence type="ECO:0000313" key="2">
    <source>
        <dbReference type="Proteomes" id="UP000814033"/>
    </source>
</evidence>
<comment type="caution">
    <text evidence="1">The sequence shown here is derived from an EMBL/GenBank/DDBJ whole genome shotgun (WGS) entry which is preliminary data.</text>
</comment>